<name>A0A4Y9TEF1_PSEFL</name>
<accession>A0A4Y9TEF1</accession>
<comment type="caution">
    <text evidence="1">The sequence shown here is derived from an EMBL/GenBank/DDBJ whole genome shotgun (WGS) entry which is preliminary data.</text>
</comment>
<evidence type="ECO:0000313" key="1">
    <source>
        <dbReference type="EMBL" id="TFW42704.1"/>
    </source>
</evidence>
<evidence type="ECO:0008006" key="3">
    <source>
        <dbReference type="Google" id="ProtNLM"/>
    </source>
</evidence>
<sequence>MILSDLVGWFSCQDDLADEDCRDPEVLERLIRGVYTHAFTANTVSREPLACALADIMRRAARLMPPIWKQRVAEQYATYLAPCAIALMHRLHHTQPGNEGYGHLWQNAGGFQVCLEFTYLAQNINLSSDLYYSAPWQELRSVALNLFKAVNDVLSFPIMENPDEDVFNLLTHLRHAHGNSVHQATQNVSQRIEQWAERFAHAQAVLPAQLAILGFDERSQEQAKICAQALHNQWRGNIAWHLVAPRYQTVRFNGE</sequence>
<gene>
    <name evidence="1" type="ORF">E4T65_15335</name>
</gene>
<reference evidence="1 2" key="1">
    <citation type="submission" date="2019-03" db="EMBL/GenBank/DDBJ databases">
        <title>Biocontrol and xenobiotic degradation properties of endophytic Pseudomonas fluorescens strain BRZ63.</title>
        <authorList>
            <person name="Chlebek D.A."/>
            <person name="Pinski A."/>
            <person name="Zur J.P."/>
            <person name="Michalska J."/>
            <person name="Hupert-Kocurek K.T."/>
        </authorList>
    </citation>
    <scope>NUCLEOTIDE SEQUENCE [LARGE SCALE GENOMIC DNA]</scope>
    <source>
        <strain evidence="1 2">BRZ63</strain>
    </source>
</reference>
<protein>
    <recommendedName>
        <fullName evidence="3">(-)-delta-cadinene synthase</fullName>
    </recommendedName>
</protein>
<dbReference type="AlphaFoldDB" id="A0A4Y9TEF1"/>
<dbReference type="Gene3D" id="1.10.600.10">
    <property type="entry name" value="Farnesyl Diphosphate Synthase"/>
    <property type="match status" value="1"/>
</dbReference>
<proteinExistence type="predicted"/>
<dbReference type="Proteomes" id="UP000297322">
    <property type="component" value="Unassembled WGS sequence"/>
</dbReference>
<dbReference type="EMBL" id="SPVI01000008">
    <property type="protein sequence ID" value="TFW42704.1"/>
    <property type="molecule type" value="Genomic_DNA"/>
</dbReference>
<dbReference type="Pfam" id="PF19086">
    <property type="entry name" value="Terpene_syn_C_2"/>
    <property type="match status" value="1"/>
</dbReference>
<dbReference type="InterPro" id="IPR008949">
    <property type="entry name" value="Isoprenoid_synthase_dom_sf"/>
</dbReference>
<evidence type="ECO:0000313" key="2">
    <source>
        <dbReference type="Proteomes" id="UP000297322"/>
    </source>
</evidence>
<dbReference type="SUPFAM" id="SSF48576">
    <property type="entry name" value="Terpenoid synthases"/>
    <property type="match status" value="1"/>
</dbReference>
<organism evidence="1 2">
    <name type="scientific">Pseudomonas fluorescens</name>
    <dbReference type="NCBI Taxonomy" id="294"/>
    <lineage>
        <taxon>Bacteria</taxon>
        <taxon>Pseudomonadati</taxon>
        <taxon>Pseudomonadota</taxon>
        <taxon>Gammaproteobacteria</taxon>
        <taxon>Pseudomonadales</taxon>
        <taxon>Pseudomonadaceae</taxon>
        <taxon>Pseudomonas</taxon>
    </lineage>
</organism>